<feature type="region of interest" description="Disordered" evidence="1">
    <location>
        <begin position="276"/>
        <end position="321"/>
    </location>
</feature>
<dbReference type="Pfam" id="PF13855">
    <property type="entry name" value="LRR_8"/>
    <property type="match status" value="1"/>
</dbReference>
<keyword evidence="2" id="KW-1133">Transmembrane helix</keyword>
<accession>A0A9Q1HLZ2</accession>
<feature type="compositionally biased region" description="Polar residues" evidence="1">
    <location>
        <begin position="276"/>
        <end position="304"/>
    </location>
</feature>
<feature type="compositionally biased region" description="Low complexity" evidence="1">
    <location>
        <begin position="306"/>
        <end position="321"/>
    </location>
</feature>
<keyword evidence="5" id="KW-1185">Reference proteome</keyword>
<dbReference type="PROSITE" id="PS51257">
    <property type="entry name" value="PROKAR_LIPOPROTEIN"/>
    <property type="match status" value="1"/>
</dbReference>
<dbReference type="PANTHER" id="PTHR24367">
    <property type="entry name" value="LEUCINE-RICH REPEAT-CONTAINING PROTEIN"/>
    <property type="match status" value="1"/>
</dbReference>
<name>A0A9Q1HLZ2_HOLLE</name>
<dbReference type="Gene3D" id="3.80.10.10">
    <property type="entry name" value="Ribonuclease Inhibitor"/>
    <property type="match status" value="1"/>
</dbReference>
<evidence type="ECO:0000313" key="5">
    <source>
        <dbReference type="Proteomes" id="UP001152320"/>
    </source>
</evidence>
<dbReference type="PANTHER" id="PTHR24367:SF318">
    <property type="entry name" value="LEUCINE-RICH GLIOMA-INACTIVATED PROTEIN 1-LIKE"/>
    <property type="match status" value="1"/>
</dbReference>
<feature type="transmembrane region" description="Helical" evidence="2">
    <location>
        <begin position="327"/>
        <end position="350"/>
    </location>
</feature>
<gene>
    <name evidence="4" type="ORF">HOLleu_04629</name>
</gene>
<dbReference type="InterPro" id="IPR001611">
    <property type="entry name" value="Leu-rich_rpt"/>
</dbReference>
<organism evidence="4 5">
    <name type="scientific">Holothuria leucospilota</name>
    <name type="common">Black long sea cucumber</name>
    <name type="synonym">Mertensiothuria leucospilota</name>
    <dbReference type="NCBI Taxonomy" id="206669"/>
    <lineage>
        <taxon>Eukaryota</taxon>
        <taxon>Metazoa</taxon>
        <taxon>Echinodermata</taxon>
        <taxon>Eleutherozoa</taxon>
        <taxon>Echinozoa</taxon>
        <taxon>Holothuroidea</taxon>
        <taxon>Aspidochirotacea</taxon>
        <taxon>Aspidochirotida</taxon>
        <taxon>Holothuriidae</taxon>
        <taxon>Holothuria</taxon>
    </lineage>
</organism>
<dbReference type="OrthoDB" id="6343311at2759"/>
<reference evidence="4" key="1">
    <citation type="submission" date="2021-10" db="EMBL/GenBank/DDBJ databases">
        <title>Tropical sea cucumber genome reveals ecological adaptation and Cuvierian tubules defense mechanism.</title>
        <authorList>
            <person name="Chen T."/>
        </authorList>
    </citation>
    <scope>NUCLEOTIDE SEQUENCE</scope>
    <source>
        <strain evidence="4">Nanhai2018</strain>
        <tissue evidence="4">Muscle</tissue>
    </source>
</reference>
<evidence type="ECO:0000256" key="1">
    <source>
        <dbReference type="SAM" id="MobiDB-lite"/>
    </source>
</evidence>
<feature type="signal peptide" evidence="3">
    <location>
        <begin position="1"/>
        <end position="21"/>
    </location>
</feature>
<keyword evidence="2" id="KW-0812">Transmembrane</keyword>
<dbReference type="AlphaFoldDB" id="A0A9Q1HLZ2"/>
<protein>
    <submittedName>
        <fullName evidence="4">Leucine-rich repeat-containing protein 3</fullName>
    </submittedName>
</protein>
<keyword evidence="2" id="KW-0472">Membrane</keyword>
<evidence type="ECO:0000313" key="4">
    <source>
        <dbReference type="EMBL" id="KAJ8051165.1"/>
    </source>
</evidence>
<dbReference type="InterPro" id="IPR032675">
    <property type="entry name" value="LRR_dom_sf"/>
</dbReference>
<evidence type="ECO:0000256" key="2">
    <source>
        <dbReference type="SAM" id="Phobius"/>
    </source>
</evidence>
<sequence>MTKISALFCILLAFFSGMTFACPPECNCLETEITCTNLNTLPDASDLFTHPNQVETVSITDSASVTEIPENFFSDLPMLTTLNLSSNQLATFNMESLAYATSLRTIDLTNNPIVCDKNIDWLRKWETYPPGKRVSGTCRVSGKDINTYLSDKPANLVAVKFYNSTVTLDRACSKVTLPFVIVGNFTSDLEYRAFIEVSPSSAEVHVVNENISVPVGTNSSSVIIAVTNRGETRDNVETLVQVYTKYPVSYEAQVEVRLRNGVSGCVAPDPVVVDTSPTSAVTQGVTTEPSVTHTQDDTNTTPPKVSTEPTTASEPETTSESEHSSNLVIAFIVLAAFLVVVAILVAFRYFRKKCNKPNKTAGDNTV</sequence>
<dbReference type="Proteomes" id="UP001152320">
    <property type="component" value="Chromosome 1"/>
</dbReference>
<feature type="chain" id="PRO_5040382523" evidence="3">
    <location>
        <begin position="22"/>
        <end position="366"/>
    </location>
</feature>
<dbReference type="InterPro" id="IPR051295">
    <property type="entry name" value="LGI_related"/>
</dbReference>
<evidence type="ECO:0000256" key="3">
    <source>
        <dbReference type="SAM" id="SignalP"/>
    </source>
</evidence>
<comment type="caution">
    <text evidence="4">The sequence shown here is derived from an EMBL/GenBank/DDBJ whole genome shotgun (WGS) entry which is preliminary data.</text>
</comment>
<proteinExistence type="predicted"/>
<dbReference type="SUPFAM" id="SSF52058">
    <property type="entry name" value="L domain-like"/>
    <property type="match status" value="1"/>
</dbReference>
<dbReference type="EMBL" id="JAIZAY010000001">
    <property type="protein sequence ID" value="KAJ8051165.1"/>
    <property type="molecule type" value="Genomic_DNA"/>
</dbReference>
<keyword evidence="3" id="KW-0732">Signal</keyword>